<evidence type="ECO:0000256" key="5">
    <source>
        <dbReference type="HAMAP-Rule" id="MF_00946"/>
    </source>
</evidence>
<dbReference type="Proteomes" id="UP000308891">
    <property type="component" value="Unassembled WGS sequence"/>
</dbReference>
<dbReference type="InterPro" id="IPR036831">
    <property type="entry name" value="HdeA_sf"/>
</dbReference>
<evidence type="ECO:0000256" key="4">
    <source>
        <dbReference type="ARBA" id="ARBA00023186"/>
    </source>
</evidence>
<evidence type="ECO:0000256" key="1">
    <source>
        <dbReference type="ARBA" id="ARBA00022729"/>
    </source>
</evidence>
<dbReference type="OrthoDB" id="8967249at2"/>
<protein>
    <recommendedName>
        <fullName evidence="5">Probable acid stress chaperone HdeA</fullName>
    </recommendedName>
</protein>
<keyword evidence="3 5" id="KW-1015">Disulfide bond</keyword>
<dbReference type="AlphaFoldDB" id="A0A4T0V740"/>
<gene>
    <name evidence="5 6" type="primary">hdeA</name>
    <name evidence="6" type="ORF">E5K04_01225</name>
</gene>
<feature type="chain" id="PRO_5021058045" description="Probable acid stress chaperone HdeA" evidence="5">
    <location>
        <begin position="20"/>
        <end position="104"/>
    </location>
</feature>
<keyword evidence="2 5" id="KW-0574">Periplasm</keyword>
<evidence type="ECO:0000256" key="3">
    <source>
        <dbReference type="ARBA" id="ARBA00023157"/>
    </source>
</evidence>
<evidence type="ECO:0000256" key="2">
    <source>
        <dbReference type="ARBA" id="ARBA00022764"/>
    </source>
</evidence>
<dbReference type="NCBIfam" id="NF007576">
    <property type="entry name" value="PRK10208.1"/>
    <property type="match status" value="1"/>
</dbReference>
<dbReference type="HAMAP" id="MF_00946">
    <property type="entry name" value="HdeA"/>
    <property type="match status" value="1"/>
</dbReference>
<organism evidence="6 7">
    <name type="scientific">Crenobacter intestini</name>
    <dbReference type="NCBI Taxonomy" id="2563443"/>
    <lineage>
        <taxon>Bacteria</taxon>
        <taxon>Pseudomonadati</taxon>
        <taxon>Pseudomonadota</taxon>
        <taxon>Betaproteobacteria</taxon>
        <taxon>Neisseriales</taxon>
        <taxon>Neisseriaceae</taxon>
        <taxon>Crenobacter</taxon>
    </lineage>
</organism>
<dbReference type="SUPFAM" id="SSF47752">
    <property type="entry name" value="Protein HNS-dependent expression A, HdeA"/>
    <property type="match status" value="1"/>
</dbReference>
<dbReference type="Pfam" id="PF06411">
    <property type="entry name" value="HdeA"/>
    <property type="match status" value="1"/>
</dbReference>
<feature type="signal peptide" evidence="5">
    <location>
        <begin position="1"/>
        <end position="19"/>
    </location>
</feature>
<keyword evidence="4 5" id="KW-0143">Chaperone</keyword>
<dbReference type="EMBL" id="STGJ01000001">
    <property type="protein sequence ID" value="TIC87311.1"/>
    <property type="molecule type" value="Genomic_DNA"/>
</dbReference>
<feature type="disulfide bond" evidence="5">
    <location>
        <begin position="33"/>
        <end position="81"/>
    </location>
</feature>
<comment type="function">
    <text evidence="5">Required for optimal acid stress protection. Exhibits a chaperone-like activity only at low pH by suppressing non-specifically the aggregation of denaturated periplasmic proteins.</text>
</comment>
<dbReference type="GO" id="GO:0030288">
    <property type="term" value="C:outer membrane-bounded periplasmic space"/>
    <property type="evidence" value="ECO:0007669"/>
    <property type="project" value="InterPro"/>
</dbReference>
<evidence type="ECO:0000313" key="6">
    <source>
        <dbReference type="EMBL" id="TIC87311.1"/>
    </source>
</evidence>
<evidence type="ECO:0000313" key="7">
    <source>
        <dbReference type="Proteomes" id="UP000308891"/>
    </source>
</evidence>
<dbReference type="InterPro" id="IPR024972">
    <property type="entry name" value="HdeA"/>
</dbReference>
<reference evidence="6 7" key="1">
    <citation type="submission" date="2019-04" db="EMBL/GenBank/DDBJ databases">
        <title>Crenobacter sp. nov.</title>
        <authorList>
            <person name="Shi S."/>
        </authorList>
    </citation>
    <scope>NUCLEOTIDE SEQUENCE [LARGE SCALE GENOMIC DNA]</scope>
    <source>
        <strain evidence="6 7">GY 70310</strain>
    </source>
</reference>
<comment type="similarity">
    <text evidence="5">Belongs to the HdeA family.</text>
</comment>
<comment type="subcellular location">
    <subcellularLocation>
        <location evidence="5">Periplasm</location>
    </subcellularLocation>
</comment>
<comment type="caution">
    <text evidence="6">The sequence shown here is derived from an EMBL/GenBank/DDBJ whole genome shotgun (WGS) entry which is preliminary data.</text>
</comment>
<dbReference type="InterPro" id="IPR038303">
    <property type="entry name" value="HdeA/HdeB_sf"/>
</dbReference>
<keyword evidence="1 5" id="KW-0732">Signal</keyword>
<dbReference type="GO" id="GO:1990451">
    <property type="term" value="P:cellular stress response to acidic pH"/>
    <property type="evidence" value="ECO:0007669"/>
    <property type="project" value="UniProtKB-UniRule"/>
</dbReference>
<dbReference type="InterPro" id="IPR010486">
    <property type="entry name" value="HNS-dep_expression_A/B"/>
</dbReference>
<accession>A0A4T0V740</accession>
<name>A0A4T0V740_9NEIS</name>
<keyword evidence="7" id="KW-1185">Reference proteome</keyword>
<sequence precursor="true">MKKTLVVATLLAASSLSMAATTAAKKPVSQWKCEDFLALDESYQPKAIYFAEGFNKKNKPVDAVMDMDGIEKVVPVVVQECQKAPKASFWDKLKAGWDKAKAKI</sequence>
<dbReference type="Gene3D" id="1.10.890.10">
    <property type="entry name" value="HNS-dependent expression A"/>
    <property type="match status" value="1"/>
</dbReference>
<proteinExistence type="inferred from homology"/>